<evidence type="ECO:0000313" key="3">
    <source>
        <dbReference type="Proteomes" id="UP001586593"/>
    </source>
</evidence>
<reference evidence="2 3" key="1">
    <citation type="journal article" date="2024" name="Commun. Biol.">
        <title>Comparative genomic analysis of thermophilic fungi reveals convergent evolutionary adaptations and gene losses.</title>
        <authorList>
            <person name="Steindorff A.S."/>
            <person name="Aguilar-Pontes M.V."/>
            <person name="Robinson A.J."/>
            <person name="Andreopoulos B."/>
            <person name="LaButti K."/>
            <person name="Kuo A."/>
            <person name="Mondo S."/>
            <person name="Riley R."/>
            <person name="Otillar R."/>
            <person name="Haridas S."/>
            <person name="Lipzen A."/>
            <person name="Grimwood J."/>
            <person name="Schmutz J."/>
            <person name="Clum A."/>
            <person name="Reid I.D."/>
            <person name="Moisan M.C."/>
            <person name="Butler G."/>
            <person name="Nguyen T.T.M."/>
            <person name="Dewar K."/>
            <person name="Conant G."/>
            <person name="Drula E."/>
            <person name="Henrissat B."/>
            <person name="Hansel C."/>
            <person name="Singer S."/>
            <person name="Hutchinson M.I."/>
            <person name="de Vries R.P."/>
            <person name="Natvig D.O."/>
            <person name="Powell A.J."/>
            <person name="Tsang A."/>
            <person name="Grigoriev I.V."/>
        </authorList>
    </citation>
    <scope>NUCLEOTIDE SEQUENCE [LARGE SCALE GENOMIC DNA]</scope>
    <source>
        <strain evidence="2 3">ATCC 24622</strain>
    </source>
</reference>
<accession>A0ABR3UZP9</accession>
<organism evidence="2 3">
    <name type="scientific">Phialemonium thermophilum</name>
    <dbReference type="NCBI Taxonomy" id="223376"/>
    <lineage>
        <taxon>Eukaryota</taxon>
        <taxon>Fungi</taxon>
        <taxon>Dikarya</taxon>
        <taxon>Ascomycota</taxon>
        <taxon>Pezizomycotina</taxon>
        <taxon>Sordariomycetes</taxon>
        <taxon>Sordariomycetidae</taxon>
        <taxon>Cephalothecales</taxon>
        <taxon>Cephalothecaceae</taxon>
        <taxon>Phialemonium</taxon>
    </lineage>
</organism>
<evidence type="ECO:0000313" key="2">
    <source>
        <dbReference type="EMBL" id="KAL1835012.1"/>
    </source>
</evidence>
<gene>
    <name evidence="2" type="ORF">VTK73DRAFT_6466</name>
</gene>
<feature type="region of interest" description="Disordered" evidence="1">
    <location>
        <begin position="99"/>
        <end position="157"/>
    </location>
</feature>
<protein>
    <submittedName>
        <fullName evidence="2">Uncharacterized protein</fullName>
    </submittedName>
</protein>
<feature type="compositionally biased region" description="Low complexity" evidence="1">
    <location>
        <begin position="134"/>
        <end position="146"/>
    </location>
</feature>
<feature type="compositionally biased region" description="Low complexity" evidence="1">
    <location>
        <begin position="102"/>
        <end position="115"/>
    </location>
</feature>
<sequence length="157" mass="16408">MAAFVVLGGVDLDPDGAFTSPSSVRAASPDPVMFSSGATKAIWLQLNSVFLPPKTNTSNRPANVPSTQTTLPWRASVATVMLAGTDTATGAWVDVDTFVQMRPGRPGSRSRASRSATDRSGYGHPSDTKTRWPSSSRLSESSGPASENGPVADRVSV</sequence>
<evidence type="ECO:0000256" key="1">
    <source>
        <dbReference type="SAM" id="MobiDB-lite"/>
    </source>
</evidence>
<proteinExistence type="predicted"/>
<keyword evidence="3" id="KW-1185">Reference proteome</keyword>
<dbReference type="EMBL" id="JAZHXJ010003644">
    <property type="protein sequence ID" value="KAL1835012.1"/>
    <property type="molecule type" value="Genomic_DNA"/>
</dbReference>
<name>A0ABR3UZP9_9PEZI</name>
<dbReference type="Proteomes" id="UP001586593">
    <property type="component" value="Unassembled WGS sequence"/>
</dbReference>
<comment type="caution">
    <text evidence="2">The sequence shown here is derived from an EMBL/GenBank/DDBJ whole genome shotgun (WGS) entry which is preliminary data.</text>
</comment>